<dbReference type="PANTHER" id="PTHR45811:SF50">
    <property type="entry name" value="HEAVY METAL-ASSOCIATED ISOPRENYLATED PLANT PROTEIN 12-RELATED"/>
    <property type="match status" value="1"/>
</dbReference>
<dbReference type="PANTHER" id="PTHR45811">
    <property type="entry name" value="COPPER TRANSPORT PROTEIN FAMILY-RELATED"/>
    <property type="match status" value="1"/>
</dbReference>
<keyword evidence="4" id="KW-0636">Prenylation</keyword>
<name>A0A6J1DX64_MOMCH</name>
<evidence type="ECO:0000256" key="6">
    <source>
        <dbReference type="SAM" id="MobiDB-lite"/>
    </source>
</evidence>
<dbReference type="GeneID" id="111023948"/>
<evidence type="ECO:0000256" key="3">
    <source>
        <dbReference type="ARBA" id="ARBA00023288"/>
    </source>
</evidence>
<dbReference type="OrthoDB" id="1923658at2759"/>
<keyword evidence="2" id="KW-0479">Metal-binding</keyword>
<dbReference type="GO" id="GO:0046872">
    <property type="term" value="F:metal ion binding"/>
    <property type="evidence" value="ECO:0007669"/>
    <property type="project" value="UniProtKB-KW"/>
</dbReference>
<dbReference type="SUPFAM" id="SSF55008">
    <property type="entry name" value="HMA, heavy metal-associated domain"/>
    <property type="match status" value="1"/>
</dbReference>
<dbReference type="AlphaFoldDB" id="A0A6J1DX64"/>
<dbReference type="Gene3D" id="3.30.70.100">
    <property type="match status" value="1"/>
</dbReference>
<dbReference type="Pfam" id="PF00403">
    <property type="entry name" value="HMA"/>
    <property type="match status" value="1"/>
</dbReference>
<feature type="region of interest" description="Disordered" evidence="6">
    <location>
        <begin position="67"/>
        <end position="89"/>
    </location>
</feature>
<evidence type="ECO:0000256" key="2">
    <source>
        <dbReference type="ARBA" id="ARBA00022723"/>
    </source>
</evidence>
<feature type="compositionally biased region" description="Basic and acidic residues" evidence="6">
    <location>
        <begin position="71"/>
        <end position="88"/>
    </location>
</feature>
<keyword evidence="1" id="KW-0488">Methylation</keyword>
<dbReference type="RefSeq" id="XP_022157166.1">
    <property type="nucleotide sequence ID" value="XM_022301474.1"/>
</dbReference>
<evidence type="ECO:0000256" key="4">
    <source>
        <dbReference type="ARBA" id="ARBA00023289"/>
    </source>
</evidence>
<gene>
    <name evidence="9" type="primary">LOC111023948</name>
</gene>
<feature type="domain" description="HMA" evidence="7">
    <location>
        <begin position="1"/>
        <end position="68"/>
    </location>
</feature>
<evidence type="ECO:0000256" key="5">
    <source>
        <dbReference type="ARBA" id="ARBA00024045"/>
    </source>
</evidence>
<comment type="similarity">
    <text evidence="5">Belongs to the HIPP family.</text>
</comment>
<dbReference type="PROSITE" id="PS50846">
    <property type="entry name" value="HMA_2"/>
    <property type="match status" value="1"/>
</dbReference>
<proteinExistence type="inferred from homology"/>
<evidence type="ECO:0000259" key="7">
    <source>
        <dbReference type="PROSITE" id="PS50846"/>
    </source>
</evidence>
<dbReference type="KEGG" id="mcha:111023948"/>
<dbReference type="InterPro" id="IPR036163">
    <property type="entry name" value="HMA_dom_sf"/>
</dbReference>
<sequence>MSKVVMKLDLHDDREKKKALKAVSGLTGVESVAMEMKDKKLTVIGSVDPVNVAAKIRKHWPGAEILSFGPAKEEKKPEAKKEPEKPKITTEQQLQQILMQMGHPHWHPANYHVLSVEENPNSCVIC</sequence>
<keyword evidence="8" id="KW-1185">Reference proteome</keyword>
<evidence type="ECO:0000313" key="9">
    <source>
        <dbReference type="RefSeq" id="XP_022157166.1"/>
    </source>
</evidence>
<evidence type="ECO:0000256" key="1">
    <source>
        <dbReference type="ARBA" id="ARBA00022481"/>
    </source>
</evidence>
<organism evidence="8 9">
    <name type="scientific">Momordica charantia</name>
    <name type="common">Bitter gourd</name>
    <name type="synonym">Balsam pear</name>
    <dbReference type="NCBI Taxonomy" id="3673"/>
    <lineage>
        <taxon>Eukaryota</taxon>
        <taxon>Viridiplantae</taxon>
        <taxon>Streptophyta</taxon>
        <taxon>Embryophyta</taxon>
        <taxon>Tracheophyta</taxon>
        <taxon>Spermatophyta</taxon>
        <taxon>Magnoliopsida</taxon>
        <taxon>eudicotyledons</taxon>
        <taxon>Gunneridae</taxon>
        <taxon>Pentapetalae</taxon>
        <taxon>rosids</taxon>
        <taxon>fabids</taxon>
        <taxon>Cucurbitales</taxon>
        <taxon>Cucurbitaceae</taxon>
        <taxon>Momordiceae</taxon>
        <taxon>Momordica</taxon>
    </lineage>
</organism>
<protein>
    <submittedName>
        <fullName evidence="9">Heavy metal-associated isoprenylated plant protein 39-like</fullName>
    </submittedName>
</protein>
<accession>A0A6J1DX64</accession>
<reference evidence="9" key="1">
    <citation type="submission" date="2025-08" db="UniProtKB">
        <authorList>
            <consortium name="RefSeq"/>
        </authorList>
    </citation>
    <scope>IDENTIFICATION</scope>
    <source>
        <strain evidence="9">OHB3-1</strain>
    </source>
</reference>
<dbReference type="Proteomes" id="UP000504603">
    <property type="component" value="Unplaced"/>
</dbReference>
<keyword evidence="3" id="KW-0449">Lipoprotein</keyword>
<evidence type="ECO:0000313" key="8">
    <source>
        <dbReference type="Proteomes" id="UP000504603"/>
    </source>
</evidence>
<dbReference type="InterPro" id="IPR051863">
    <property type="entry name" value="HIPP"/>
</dbReference>
<dbReference type="InterPro" id="IPR006121">
    <property type="entry name" value="HMA_dom"/>
</dbReference>